<dbReference type="AlphaFoldDB" id="A0A816MQT3"/>
<name>A0A816MQT3_9BILA</name>
<dbReference type="EMBL" id="CAJNRF010001486">
    <property type="protein sequence ID" value="CAF2012261.1"/>
    <property type="molecule type" value="Genomic_DNA"/>
</dbReference>
<sequence>MISNRFRLLSILNKTFSYSKRWTIATSEIRISKTPIKRSIYAYKRLQTTYYDWMEAVNRVDIKQANFHRPLVIRSTIRQILRHMHDGYIDVEQWQTFRDYLVKKDIGVSRLFDGIFIHECINFQRFLMGLSYINYLKHENVPLTPTGLSMLLLLAREIDIRPELNEHCLEESLLLNAYQEFLSCKIVPDAMLALPIIAGLTLTTQWKEALIYLPTLDNDLHGLQQALGFVLTAAAKFHDYEFFFSLLDNISQTESIRLHEERQRIRTTATGDVKQQLTLDQQVQRPVAPSRIKESDYYLIAKTSQAYETFMNYLTGEKDKQIETLIKLLEKTASNGYIPPMSFIKSLEKKLKELDPTKYNCEYICFYPNGKSLDNKSTLPSIEPTEKECKNIHSHIRNNFQSLLETHCPKVAENPSKLLKQLSDSEPFDVVFDCFHYPALEIDWRIRHPLYIKRVLYQIVDEKGKRCLVIGKVDLADFVESLLMPAELVSVIRVPYESMKSPLPLLSALYHSPTTLLASPIDQQDYKTLLGLNNLDIFSRWIQTHQLVPVTKPDLVYLQAPCLYSTRVHVNTSEWLIPYFDGSPLTEPENVQTWFRVQINNN</sequence>
<evidence type="ECO:0000313" key="1">
    <source>
        <dbReference type="EMBL" id="CAF2012261.1"/>
    </source>
</evidence>
<protein>
    <submittedName>
        <fullName evidence="1">Uncharacterized protein</fullName>
    </submittedName>
</protein>
<gene>
    <name evidence="2" type="ORF">OVN521_LOCUS10782</name>
    <name evidence="1" type="ORF">WKI299_LOCUS5287</name>
</gene>
<reference evidence="1" key="1">
    <citation type="submission" date="2021-02" db="EMBL/GenBank/DDBJ databases">
        <authorList>
            <person name="Nowell W R."/>
        </authorList>
    </citation>
    <scope>NUCLEOTIDE SEQUENCE</scope>
</reference>
<dbReference type="EMBL" id="CAJOBG010001393">
    <property type="protein sequence ID" value="CAF3924654.1"/>
    <property type="molecule type" value="Genomic_DNA"/>
</dbReference>
<keyword evidence="4" id="KW-1185">Reference proteome</keyword>
<dbReference type="Proteomes" id="UP000663866">
    <property type="component" value="Unassembled WGS sequence"/>
</dbReference>
<evidence type="ECO:0000313" key="3">
    <source>
        <dbReference type="Proteomes" id="UP000663856"/>
    </source>
</evidence>
<dbReference type="Proteomes" id="UP000663856">
    <property type="component" value="Unassembled WGS sequence"/>
</dbReference>
<evidence type="ECO:0000313" key="4">
    <source>
        <dbReference type="Proteomes" id="UP000663866"/>
    </source>
</evidence>
<accession>A0A816MQT3</accession>
<organism evidence="1 3">
    <name type="scientific">Rotaria magnacalcarata</name>
    <dbReference type="NCBI Taxonomy" id="392030"/>
    <lineage>
        <taxon>Eukaryota</taxon>
        <taxon>Metazoa</taxon>
        <taxon>Spiralia</taxon>
        <taxon>Gnathifera</taxon>
        <taxon>Rotifera</taxon>
        <taxon>Eurotatoria</taxon>
        <taxon>Bdelloidea</taxon>
        <taxon>Philodinida</taxon>
        <taxon>Philodinidae</taxon>
        <taxon>Rotaria</taxon>
    </lineage>
</organism>
<proteinExistence type="predicted"/>
<comment type="caution">
    <text evidence="1">The sequence shown here is derived from an EMBL/GenBank/DDBJ whole genome shotgun (WGS) entry which is preliminary data.</text>
</comment>
<evidence type="ECO:0000313" key="2">
    <source>
        <dbReference type="EMBL" id="CAF3924654.1"/>
    </source>
</evidence>